<organism evidence="4">
    <name type="scientific">Cucullaea labiata</name>
    <dbReference type="NCBI Taxonomy" id="142556"/>
    <lineage>
        <taxon>Eukaryota</taxon>
        <taxon>Metazoa</taxon>
        <taxon>Spiralia</taxon>
        <taxon>Lophotrochozoa</taxon>
        <taxon>Mollusca</taxon>
        <taxon>Bivalvia</taxon>
        <taxon>Autobranchia</taxon>
        <taxon>Pteriomorphia</taxon>
        <taxon>Arcoida</taxon>
        <taxon>Arcoidea</taxon>
        <taxon>Cucullaeidae</taxon>
        <taxon>Cucullaea</taxon>
    </lineage>
</organism>
<keyword evidence="2" id="KW-0249">Electron transport</keyword>
<name>A0A141AX72_9BIVA</name>
<comment type="similarity">
    <text evidence="2">Belongs to the complex I subunit 6 family.</text>
</comment>
<keyword evidence="2" id="KW-0520">NAD</keyword>
<keyword evidence="2" id="KW-0812">Transmembrane</keyword>
<dbReference type="Gene3D" id="1.20.120.1200">
    <property type="entry name" value="NADH-ubiquinone/plastoquinone oxidoreductase chain 6, subunit NuoJ"/>
    <property type="match status" value="1"/>
</dbReference>
<evidence type="ECO:0000313" key="4">
    <source>
        <dbReference type="EMBL" id="AJY78507.1"/>
    </source>
</evidence>
<keyword evidence="2" id="KW-1278">Translocase</keyword>
<evidence type="ECO:0000256" key="3">
    <source>
        <dbReference type="SAM" id="SignalP"/>
    </source>
</evidence>
<geneLocation type="mitochondrion" evidence="4"/>
<comment type="catalytic activity">
    <reaction evidence="2">
        <text>a ubiquinone + NADH + 5 H(+)(in) = a ubiquinol + NAD(+) + 4 H(+)(out)</text>
        <dbReference type="Rhea" id="RHEA:29091"/>
        <dbReference type="Rhea" id="RHEA-COMP:9565"/>
        <dbReference type="Rhea" id="RHEA-COMP:9566"/>
        <dbReference type="ChEBI" id="CHEBI:15378"/>
        <dbReference type="ChEBI" id="CHEBI:16389"/>
        <dbReference type="ChEBI" id="CHEBI:17976"/>
        <dbReference type="ChEBI" id="CHEBI:57540"/>
        <dbReference type="ChEBI" id="CHEBI:57945"/>
        <dbReference type="EC" id="7.1.1.2"/>
    </reaction>
</comment>
<keyword evidence="2" id="KW-0679">Respiratory chain</keyword>
<reference evidence="4" key="1">
    <citation type="submission" date="2014-10" db="EMBL/GenBank/DDBJ databases">
        <authorList>
            <person name="Seo M.-J."/>
            <person name="Seok Y.J."/>
            <person name="Cha I.-T."/>
        </authorList>
    </citation>
    <scope>NUCLEOTIDE SEQUENCE</scope>
    <source>
        <strain evidence="4">CL_98</strain>
        <tissue evidence="4">Adductor muscle</tissue>
    </source>
</reference>
<comment type="subcellular location">
    <subcellularLocation>
        <location evidence="2">Mitochondrion membrane</location>
        <topology evidence="2">Multi-pass membrane protein</topology>
    </subcellularLocation>
</comment>
<comment type="function">
    <text evidence="2">Core subunit of the mitochondrial membrane respiratory chain NADH dehydrogenase (Complex I) which catalyzes electron transfer from NADH through the respiratory chain, using ubiquinone as an electron acceptor. Essential for the catalytic activity and assembly of complex I.</text>
</comment>
<keyword evidence="2" id="KW-0472">Membrane</keyword>
<feature type="transmembrane region" description="Helical" evidence="2">
    <location>
        <begin position="133"/>
        <end position="155"/>
    </location>
</feature>
<sequence>MFLTMSGVVFFSVFGLVAGKQPLSLGASLLGLSLGVAGVVGCQYSSWLGFLVLIVYSGGMMIMFSYVCCLASNCFFVIGRWTGLVFFVNWMVMSVYLVNWWLWEEGMFSGGDYSVIGNSGVLECGSFMFSDSYFGAVLSLGCILFLVMVGVVKLCQLDSGPLRPF</sequence>
<evidence type="ECO:0000256" key="1">
    <source>
        <dbReference type="ARBA" id="ARBA00021095"/>
    </source>
</evidence>
<dbReference type="EC" id="7.1.1.2" evidence="2"/>
<keyword evidence="2" id="KW-0813">Transport</keyword>
<gene>
    <name evidence="4" type="primary">ND6</name>
</gene>
<dbReference type="GO" id="GO:0031966">
    <property type="term" value="C:mitochondrial membrane"/>
    <property type="evidence" value="ECO:0007669"/>
    <property type="project" value="UniProtKB-SubCell"/>
</dbReference>
<keyword evidence="2" id="KW-0830">Ubiquinone</keyword>
<dbReference type="InterPro" id="IPR001457">
    <property type="entry name" value="NADH_UbQ/plastoQ_OxRdtase_su6"/>
</dbReference>
<keyword evidence="2 4" id="KW-0496">Mitochondrion</keyword>
<accession>A0A141AX72</accession>
<dbReference type="EMBL" id="KP091889">
    <property type="protein sequence ID" value="AJY78507.1"/>
    <property type="molecule type" value="Genomic_DNA"/>
</dbReference>
<dbReference type="InterPro" id="IPR042106">
    <property type="entry name" value="Nuo/plastoQ_OxRdtase_6_NuoJ"/>
</dbReference>
<proteinExistence type="inferred from homology"/>
<dbReference type="Pfam" id="PF00499">
    <property type="entry name" value="Oxidored_q3"/>
    <property type="match status" value="1"/>
</dbReference>
<feature type="transmembrane region" description="Helical" evidence="2">
    <location>
        <begin position="50"/>
        <end position="71"/>
    </location>
</feature>
<keyword evidence="3" id="KW-0732">Signal</keyword>
<feature type="chain" id="PRO_5007491864" description="NADH-ubiquinone oxidoreductase chain 6" evidence="3">
    <location>
        <begin position="20"/>
        <end position="165"/>
    </location>
</feature>
<keyword evidence="2" id="KW-1133">Transmembrane helix</keyword>
<dbReference type="AlphaFoldDB" id="A0A141AX72"/>
<evidence type="ECO:0000256" key="2">
    <source>
        <dbReference type="RuleBase" id="RU004430"/>
    </source>
</evidence>
<feature type="transmembrane region" description="Helical" evidence="2">
    <location>
        <begin position="83"/>
        <end position="103"/>
    </location>
</feature>
<protein>
    <recommendedName>
        <fullName evidence="1 2">NADH-ubiquinone oxidoreductase chain 6</fullName>
        <ecNumber evidence="2">7.1.1.2</ecNumber>
    </recommendedName>
</protein>
<feature type="signal peptide" evidence="3">
    <location>
        <begin position="1"/>
        <end position="19"/>
    </location>
</feature>
<dbReference type="GO" id="GO:0008137">
    <property type="term" value="F:NADH dehydrogenase (ubiquinone) activity"/>
    <property type="evidence" value="ECO:0007669"/>
    <property type="project" value="UniProtKB-UniRule"/>
</dbReference>